<evidence type="ECO:0000313" key="10">
    <source>
        <dbReference type="Proteomes" id="UP000190460"/>
    </source>
</evidence>
<dbReference type="InterPro" id="IPR036866">
    <property type="entry name" value="RibonucZ/Hydroxyglut_hydro"/>
</dbReference>
<evidence type="ECO:0000256" key="5">
    <source>
        <dbReference type="ARBA" id="ARBA00022801"/>
    </source>
</evidence>
<gene>
    <name evidence="7" type="primary">gloB</name>
    <name evidence="9" type="ORF">SAMN02745130_00397</name>
</gene>
<feature type="binding site" evidence="7">
    <location>
        <position position="60"/>
    </location>
    <ligand>
        <name>Zn(2+)</name>
        <dbReference type="ChEBI" id="CHEBI:29105"/>
        <label>2</label>
    </ligand>
</feature>
<comment type="similarity">
    <text evidence="3 7">Belongs to the metallo-beta-lactamase superfamily. Glyoxalase II family.</text>
</comment>
<reference evidence="9 10" key="1">
    <citation type="submission" date="2017-02" db="EMBL/GenBank/DDBJ databases">
        <authorList>
            <person name="Peterson S.W."/>
        </authorList>
    </citation>
    <scope>NUCLEOTIDE SEQUENCE [LARGE SCALE GENOMIC DNA]</scope>
    <source>
        <strain evidence="9 10">ATCC 49788</strain>
    </source>
</reference>
<dbReference type="PANTHER" id="PTHR43705">
    <property type="entry name" value="HYDROXYACYLGLUTATHIONE HYDROLASE"/>
    <property type="match status" value="1"/>
</dbReference>
<feature type="binding site" evidence="7">
    <location>
        <position position="169"/>
    </location>
    <ligand>
        <name>Zn(2+)</name>
        <dbReference type="ChEBI" id="CHEBI:29105"/>
        <label>2</label>
    </ligand>
</feature>
<feature type="binding site" evidence="7">
    <location>
        <position position="55"/>
    </location>
    <ligand>
        <name>Zn(2+)</name>
        <dbReference type="ChEBI" id="CHEBI:29105"/>
        <label>1</label>
    </ligand>
</feature>
<dbReference type="OrthoDB" id="9802248at2"/>
<dbReference type="EMBL" id="FUYB01000001">
    <property type="protein sequence ID" value="SKA68859.1"/>
    <property type="molecule type" value="Genomic_DNA"/>
</dbReference>
<keyword evidence="6 7" id="KW-0862">Zinc</keyword>
<evidence type="ECO:0000256" key="3">
    <source>
        <dbReference type="ARBA" id="ARBA00006759"/>
    </source>
</evidence>
<feature type="binding site" evidence="7">
    <location>
        <position position="59"/>
    </location>
    <ligand>
        <name>Zn(2+)</name>
        <dbReference type="ChEBI" id="CHEBI:29105"/>
        <label>2</label>
    </ligand>
</feature>
<proteinExistence type="inferred from homology"/>
<dbReference type="Proteomes" id="UP000190460">
    <property type="component" value="Unassembled WGS sequence"/>
</dbReference>
<dbReference type="Gene3D" id="3.60.15.10">
    <property type="entry name" value="Ribonuclease Z/Hydroxyacylglutathione hydrolase-like"/>
    <property type="match status" value="1"/>
</dbReference>
<dbReference type="UniPathway" id="UPA00619">
    <property type="reaction ID" value="UER00676"/>
</dbReference>
<evidence type="ECO:0000256" key="6">
    <source>
        <dbReference type="ARBA" id="ARBA00022833"/>
    </source>
</evidence>
<dbReference type="PANTHER" id="PTHR43705:SF1">
    <property type="entry name" value="HYDROXYACYLGLUTATHIONE HYDROLASE GLOB"/>
    <property type="match status" value="1"/>
</dbReference>
<dbReference type="PIRSF" id="PIRSF005457">
    <property type="entry name" value="Glx"/>
    <property type="match status" value="1"/>
</dbReference>
<dbReference type="InterPro" id="IPR017782">
    <property type="entry name" value="Hydroxyacylglutathione_Hdrlase"/>
</dbReference>
<organism evidence="9 10">
    <name type="scientific">Thiothrix eikelboomii</name>
    <dbReference type="NCBI Taxonomy" id="92487"/>
    <lineage>
        <taxon>Bacteria</taxon>
        <taxon>Pseudomonadati</taxon>
        <taxon>Pseudomonadota</taxon>
        <taxon>Gammaproteobacteria</taxon>
        <taxon>Thiotrichales</taxon>
        <taxon>Thiotrichaceae</taxon>
        <taxon>Thiothrix</taxon>
    </lineage>
</organism>
<feature type="binding site" evidence="7">
    <location>
        <position position="57"/>
    </location>
    <ligand>
        <name>Zn(2+)</name>
        <dbReference type="ChEBI" id="CHEBI:29105"/>
        <label>1</label>
    </ligand>
</feature>
<dbReference type="GO" id="GO:0004416">
    <property type="term" value="F:hydroxyacylglutathione hydrolase activity"/>
    <property type="evidence" value="ECO:0007669"/>
    <property type="project" value="UniProtKB-UniRule"/>
</dbReference>
<dbReference type="InterPro" id="IPR032282">
    <property type="entry name" value="HAGH_C"/>
</dbReference>
<keyword evidence="10" id="KW-1185">Reference proteome</keyword>
<comment type="catalytic activity">
    <reaction evidence="1 7">
        <text>an S-(2-hydroxyacyl)glutathione + H2O = a 2-hydroxy carboxylate + glutathione + H(+)</text>
        <dbReference type="Rhea" id="RHEA:21864"/>
        <dbReference type="ChEBI" id="CHEBI:15377"/>
        <dbReference type="ChEBI" id="CHEBI:15378"/>
        <dbReference type="ChEBI" id="CHEBI:57925"/>
        <dbReference type="ChEBI" id="CHEBI:58896"/>
        <dbReference type="ChEBI" id="CHEBI:71261"/>
        <dbReference type="EC" id="3.1.2.6"/>
    </reaction>
</comment>
<dbReference type="NCBIfam" id="TIGR03413">
    <property type="entry name" value="GSH_gloB"/>
    <property type="match status" value="1"/>
</dbReference>
<evidence type="ECO:0000256" key="4">
    <source>
        <dbReference type="ARBA" id="ARBA00022723"/>
    </source>
</evidence>
<dbReference type="GO" id="GO:0046872">
    <property type="term" value="F:metal ion binding"/>
    <property type="evidence" value="ECO:0007669"/>
    <property type="project" value="UniProtKB-KW"/>
</dbReference>
<evidence type="ECO:0000313" key="9">
    <source>
        <dbReference type="EMBL" id="SKA68859.1"/>
    </source>
</evidence>
<dbReference type="SMART" id="SM00849">
    <property type="entry name" value="Lactamase_B"/>
    <property type="match status" value="1"/>
</dbReference>
<dbReference type="InterPro" id="IPR035680">
    <property type="entry name" value="Clx_II_MBL"/>
</dbReference>
<feature type="binding site" evidence="7">
    <location>
        <position position="114"/>
    </location>
    <ligand>
        <name>Zn(2+)</name>
        <dbReference type="ChEBI" id="CHEBI:29105"/>
        <label>1</label>
    </ligand>
</feature>
<comment type="subunit">
    <text evidence="7">Monomer.</text>
</comment>
<dbReference type="RefSeq" id="WP_078920890.1">
    <property type="nucleotide sequence ID" value="NZ_FUYB01000001.1"/>
</dbReference>
<accession>A0A1T4VVC4</accession>
<dbReference type="AlphaFoldDB" id="A0A1T4VVC4"/>
<comment type="function">
    <text evidence="7">Thiolesterase that catalyzes the hydrolysis of S-D-lactoyl-glutathione to form glutathione and D-lactic acid.</text>
</comment>
<dbReference type="HAMAP" id="MF_01374">
    <property type="entry name" value="Glyoxalase_2"/>
    <property type="match status" value="1"/>
</dbReference>
<protein>
    <recommendedName>
        <fullName evidence="7">Hydroxyacylglutathione hydrolase</fullName>
        <ecNumber evidence="7">3.1.2.6</ecNumber>
    </recommendedName>
    <alternativeName>
        <fullName evidence="7">Glyoxalase II</fullName>
        <shortName evidence="7">Glx II</shortName>
    </alternativeName>
</protein>
<sequence length="259" mass="29048">MIQVINIPAFADNYIWLITNEERKFGVIVDPGDAEPVLAELAQRQIEPLALLITHHHRDHVGGIAKLLEVYPHLMVYGPAHETIPHRTHPLQDGDTVELAELKASFQVLDVSGHTAGHIAYYGEESLFCGDTIFGCGCGRVFDGSLDQLHAALQRLAKLPASTLVYCAHEYTIDNIGFAKWVEPDNQDLDLRLEECWQLREAGRATVPFSLGNEFITNPFLRTHIPEVIAKAEKVAGRELQTQAEIFATLRIWKDTEYD</sequence>
<dbReference type="SUPFAM" id="SSF56281">
    <property type="entry name" value="Metallo-hydrolase/oxidoreductase"/>
    <property type="match status" value="1"/>
</dbReference>
<keyword evidence="5 7" id="KW-0378">Hydrolase</keyword>
<evidence type="ECO:0000256" key="1">
    <source>
        <dbReference type="ARBA" id="ARBA00001623"/>
    </source>
</evidence>
<dbReference type="GO" id="GO:0019243">
    <property type="term" value="P:methylglyoxal catabolic process to D-lactate via S-lactoyl-glutathione"/>
    <property type="evidence" value="ECO:0007669"/>
    <property type="project" value="UniProtKB-UniRule"/>
</dbReference>
<dbReference type="Pfam" id="PF16123">
    <property type="entry name" value="HAGH_C"/>
    <property type="match status" value="1"/>
</dbReference>
<dbReference type="InterPro" id="IPR050110">
    <property type="entry name" value="Glyoxalase_II_hydrolase"/>
</dbReference>
<keyword evidence="4 7" id="KW-0479">Metal-binding</keyword>
<dbReference type="EC" id="3.1.2.6" evidence="7"/>
<evidence type="ECO:0000256" key="2">
    <source>
        <dbReference type="ARBA" id="ARBA00004963"/>
    </source>
</evidence>
<comment type="cofactor">
    <cofactor evidence="7">
        <name>Zn(2+)</name>
        <dbReference type="ChEBI" id="CHEBI:29105"/>
    </cofactor>
    <text evidence="7">Binds 2 Zn(2+) ions per subunit.</text>
</comment>
<feature type="binding site" evidence="7">
    <location>
        <position position="131"/>
    </location>
    <ligand>
        <name>Zn(2+)</name>
        <dbReference type="ChEBI" id="CHEBI:29105"/>
        <label>1</label>
    </ligand>
</feature>
<evidence type="ECO:0000256" key="7">
    <source>
        <dbReference type="HAMAP-Rule" id="MF_01374"/>
    </source>
</evidence>
<dbReference type="CDD" id="cd07723">
    <property type="entry name" value="hydroxyacylglutathione_hydrolase_MBL-fold"/>
    <property type="match status" value="1"/>
</dbReference>
<dbReference type="InterPro" id="IPR001279">
    <property type="entry name" value="Metallo-B-lactamas"/>
</dbReference>
<name>A0A1T4VVC4_9GAMM</name>
<dbReference type="STRING" id="92487.SAMN02745130_00397"/>
<feature type="domain" description="Metallo-beta-lactamase" evidence="8">
    <location>
        <begin position="12"/>
        <end position="169"/>
    </location>
</feature>
<comment type="pathway">
    <text evidence="2 7">Secondary metabolite metabolism; methylglyoxal degradation; (R)-lactate from methylglyoxal: step 2/2.</text>
</comment>
<feature type="binding site" evidence="7">
    <location>
        <position position="131"/>
    </location>
    <ligand>
        <name>Zn(2+)</name>
        <dbReference type="ChEBI" id="CHEBI:29105"/>
        <label>2</label>
    </ligand>
</feature>
<evidence type="ECO:0000259" key="8">
    <source>
        <dbReference type="SMART" id="SM00849"/>
    </source>
</evidence>
<dbReference type="Pfam" id="PF00753">
    <property type="entry name" value="Lactamase_B"/>
    <property type="match status" value="1"/>
</dbReference>